<dbReference type="Gene3D" id="3.30.1540.10">
    <property type="entry name" value="formyl-coa transferase, domain 3"/>
    <property type="match status" value="1"/>
</dbReference>
<protein>
    <submittedName>
        <fullName evidence="2">Carnitine dehydratase</fullName>
    </submittedName>
</protein>
<gene>
    <name evidence="2" type="ORF">AOZ06_08810</name>
</gene>
<dbReference type="InterPro" id="IPR003673">
    <property type="entry name" value="CoA-Trfase_fam_III"/>
</dbReference>
<dbReference type="InterPro" id="IPR044855">
    <property type="entry name" value="CoA-Trfase_III_dom3_sf"/>
</dbReference>
<dbReference type="STRING" id="860235.AOZ06_08810"/>
<evidence type="ECO:0000313" key="3">
    <source>
        <dbReference type="Proteomes" id="UP000063699"/>
    </source>
</evidence>
<name>A0A0N9HXM9_9PSEU</name>
<dbReference type="Pfam" id="PF02515">
    <property type="entry name" value="CoA_transf_3"/>
    <property type="match status" value="1"/>
</dbReference>
<dbReference type="OrthoDB" id="9797653at2"/>
<dbReference type="RefSeq" id="WP_054288985.1">
    <property type="nucleotide sequence ID" value="NZ_CP012752.1"/>
</dbReference>
<dbReference type="PANTHER" id="PTHR48228">
    <property type="entry name" value="SUCCINYL-COA--D-CITRAMALATE COA-TRANSFERASE"/>
    <property type="match status" value="1"/>
</dbReference>
<proteinExistence type="predicted"/>
<evidence type="ECO:0000313" key="2">
    <source>
        <dbReference type="EMBL" id="ALG07014.1"/>
    </source>
</evidence>
<dbReference type="KEGG" id="kphy:AOZ06_08810"/>
<dbReference type="Proteomes" id="UP000063699">
    <property type="component" value="Chromosome"/>
</dbReference>
<sequence>MGPLSGIRVVELASLAPGAFGAMILADLGADVLRVDRRSRARGLDLPAGVLDRGRSTIALDLKDPGDLATLIRIVESADVFAEGFRPGVAERLGVGPNDLLERNPRLVYARMTGWGQDGPLAPRAGHDINYLAISGALDPIGPAGHRPVPPLNLVGDFGGGGMLMALGVLAALLERQSSGQGQVVDAAMVDGSSLLMTFIHGMRDVGLWPNPRGGNLFDSGAPFYDTYECADGRYISVGAVEAEFYDQLVSTLGIEDAPHQYDFGRWPQLREQLAAVFKQRTMDEWAGVFADVDACVAPVLTPLEAPDHPHNTARTAFVDVGGTRQPAPAPRFSRTPADPPRPLNTVDAKAMLDSWAVDLG</sequence>
<dbReference type="InterPro" id="IPR023606">
    <property type="entry name" value="CoA-Trfase_III_dom_1_sf"/>
</dbReference>
<feature type="region of interest" description="Disordered" evidence="1">
    <location>
        <begin position="322"/>
        <end position="344"/>
    </location>
</feature>
<dbReference type="SUPFAM" id="SSF89796">
    <property type="entry name" value="CoA-transferase family III (CaiB/BaiF)"/>
    <property type="match status" value="1"/>
</dbReference>
<dbReference type="AlphaFoldDB" id="A0A0N9HXM9"/>
<dbReference type="Gene3D" id="3.40.50.10540">
    <property type="entry name" value="Crotonobetainyl-coa:carnitine coa-transferase, domain 1"/>
    <property type="match status" value="1"/>
</dbReference>
<evidence type="ECO:0000256" key="1">
    <source>
        <dbReference type="SAM" id="MobiDB-lite"/>
    </source>
</evidence>
<accession>A0A0N9HXM9</accession>
<dbReference type="GO" id="GO:0003824">
    <property type="term" value="F:catalytic activity"/>
    <property type="evidence" value="ECO:0007669"/>
    <property type="project" value="InterPro"/>
</dbReference>
<reference evidence="2 3" key="1">
    <citation type="submission" date="2015-07" db="EMBL/GenBank/DDBJ databases">
        <title>Genome sequencing of Kibdelosporangium phytohabitans.</title>
        <authorList>
            <person name="Qin S."/>
            <person name="Xing K."/>
        </authorList>
    </citation>
    <scope>NUCLEOTIDE SEQUENCE [LARGE SCALE GENOMIC DNA]</scope>
    <source>
        <strain evidence="2 3">KLBMP1111</strain>
    </source>
</reference>
<dbReference type="EMBL" id="CP012752">
    <property type="protein sequence ID" value="ALG07014.1"/>
    <property type="molecule type" value="Genomic_DNA"/>
</dbReference>
<keyword evidence="3" id="KW-1185">Reference proteome</keyword>
<organism evidence="2 3">
    <name type="scientific">Kibdelosporangium phytohabitans</name>
    <dbReference type="NCBI Taxonomy" id="860235"/>
    <lineage>
        <taxon>Bacteria</taxon>
        <taxon>Bacillati</taxon>
        <taxon>Actinomycetota</taxon>
        <taxon>Actinomycetes</taxon>
        <taxon>Pseudonocardiales</taxon>
        <taxon>Pseudonocardiaceae</taxon>
        <taxon>Kibdelosporangium</taxon>
    </lineage>
</organism>
<dbReference type="PANTHER" id="PTHR48228:SF5">
    <property type="entry name" value="ALPHA-METHYLACYL-COA RACEMASE"/>
    <property type="match status" value="1"/>
</dbReference>
<dbReference type="InterPro" id="IPR050509">
    <property type="entry name" value="CoA-transferase_III"/>
</dbReference>